<organism evidence="1 2">
    <name type="scientific">Oedothorax gibbosus</name>
    <dbReference type="NCBI Taxonomy" id="931172"/>
    <lineage>
        <taxon>Eukaryota</taxon>
        <taxon>Metazoa</taxon>
        <taxon>Ecdysozoa</taxon>
        <taxon>Arthropoda</taxon>
        <taxon>Chelicerata</taxon>
        <taxon>Arachnida</taxon>
        <taxon>Araneae</taxon>
        <taxon>Araneomorphae</taxon>
        <taxon>Entelegynae</taxon>
        <taxon>Araneoidea</taxon>
        <taxon>Linyphiidae</taxon>
        <taxon>Erigoninae</taxon>
        <taxon>Oedothorax</taxon>
    </lineage>
</organism>
<evidence type="ECO:0000313" key="1">
    <source>
        <dbReference type="EMBL" id="KAG8174775.1"/>
    </source>
</evidence>
<name>A0AAV6TS83_9ARAC</name>
<protein>
    <submittedName>
        <fullName evidence="1">Uncharacterized protein</fullName>
    </submittedName>
</protein>
<dbReference type="Proteomes" id="UP000827092">
    <property type="component" value="Unassembled WGS sequence"/>
</dbReference>
<gene>
    <name evidence="1" type="ORF">JTE90_008570</name>
</gene>
<reference evidence="1 2" key="1">
    <citation type="journal article" date="2022" name="Nat. Ecol. Evol.">
        <title>A masculinizing supergene underlies an exaggerated male reproductive morph in a spider.</title>
        <authorList>
            <person name="Hendrickx F."/>
            <person name="De Corte Z."/>
            <person name="Sonet G."/>
            <person name="Van Belleghem S.M."/>
            <person name="Kostlbacher S."/>
            <person name="Vangestel C."/>
        </authorList>
    </citation>
    <scope>NUCLEOTIDE SEQUENCE [LARGE SCALE GENOMIC DNA]</scope>
    <source>
        <tissue evidence="1">Whole body</tissue>
    </source>
</reference>
<proteinExistence type="predicted"/>
<comment type="caution">
    <text evidence="1">The sequence shown here is derived from an EMBL/GenBank/DDBJ whole genome shotgun (WGS) entry which is preliminary data.</text>
</comment>
<dbReference type="AlphaFoldDB" id="A0AAV6TS83"/>
<accession>A0AAV6TS83</accession>
<sequence length="84" mass="9991">MPSNLVTISRKFTDFELQLKAFESFVDSFEADKKDLLNIKLQHFEKLIAKYDLIKEEIYSSLSDKDFEAFENKIQLLAMFFKRT</sequence>
<evidence type="ECO:0000313" key="2">
    <source>
        <dbReference type="Proteomes" id="UP000827092"/>
    </source>
</evidence>
<keyword evidence="2" id="KW-1185">Reference proteome</keyword>
<dbReference type="EMBL" id="JAFNEN010001144">
    <property type="protein sequence ID" value="KAG8174775.1"/>
    <property type="molecule type" value="Genomic_DNA"/>
</dbReference>